<dbReference type="Gene3D" id="3.40.50.300">
    <property type="entry name" value="P-loop containing nucleotide triphosphate hydrolases"/>
    <property type="match status" value="2"/>
</dbReference>
<feature type="domain" description="ABC transporter" evidence="10">
    <location>
        <begin position="758"/>
        <end position="1000"/>
    </location>
</feature>
<feature type="transmembrane region" description="Helical" evidence="9">
    <location>
        <begin position="589"/>
        <end position="610"/>
    </location>
</feature>
<keyword evidence="4 9" id="KW-0812">Transmembrane</keyword>
<feature type="transmembrane region" description="Helical" evidence="9">
    <location>
        <begin position="1127"/>
        <end position="1146"/>
    </location>
</feature>
<protein>
    <submittedName>
        <fullName evidence="11">ATPbinding Cassette (ABC) Superfamily putative</fullName>
    </submittedName>
</protein>
<dbReference type="GO" id="GO:0016020">
    <property type="term" value="C:membrane"/>
    <property type="evidence" value="ECO:0007669"/>
    <property type="project" value="UniProtKB-SubCell"/>
</dbReference>
<keyword evidence="6" id="KW-0067">ATP-binding</keyword>
<reference evidence="11" key="1">
    <citation type="journal article" date="2011" name="PLoS Biol.">
        <title>Gene gain and loss during evolution of obligate parasitism in the white rust pathogen of Arabidopsis thaliana.</title>
        <authorList>
            <person name="Kemen E."/>
            <person name="Gardiner A."/>
            <person name="Schultz-Larsen T."/>
            <person name="Kemen A.C."/>
            <person name="Balmuth A.L."/>
            <person name="Robert-Seilaniantz A."/>
            <person name="Bailey K."/>
            <person name="Holub E."/>
            <person name="Studholme D.J."/>
            <person name="Maclean D."/>
            <person name="Jones J.D."/>
        </authorList>
    </citation>
    <scope>NUCLEOTIDE SEQUENCE</scope>
</reference>
<evidence type="ECO:0000313" key="11">
    <source>
        <dbReference type="EMBL" id="CCA16652.1"/>
    </source>
</evidence>
<feature type="transmembrane region" description="Helical" evidence="9">
    <location>
        <begin position="1167"/>
        <end position="1194"/>
    </location>
</feature>
<dbReference type="GO" id="GO:0005524">
    <property type="term" value="F:ATP binding"/>
    <property type="evidence" value="ECO:0007669"/>
    <property type="project" value="UniProtKB-KW"/>
</dbReference>
<dbReference type="PANTHER" id="PTHR19241">
    <property type="entry name" value="ATP-BINDING CASSETTE TRANSPORTER"/>
    <property type="match status" value="1"/>
</dbReference>
<evidence type="ECO:0000259" key="10">
    <source>
        <dbReference type="PROSITE" id="PS50893"/>
    </source>
</evidence>
<dbReference type="InterPro" id="IPR027417">
    <property type="entry name" value="P-loop_NTPase"/>
</dbReference>
<dbReference type="FunFam" id="3.40.50.300:FF:000289">
    <property type="entry name" value="ABC transporter G family member 31"/>
    <property type="match status" value="1"/>
</dbReference>
<comment type="subcellular location">
    <subcellularLocation>
        <location evidence="1">Membrane</location>
        <topology evidence="1">Multi-pass membrane protein</topology>
    </subcellularLocation>
</comment>
<feature type="domain" description="ABC transporter" evidence="10">
    <location>
        <begin position="76"/>
        <end position="346"/>
    </location>
</feature>
<keyword evidence="7 9" id="KW-1133">Transmembrane helix</keyword>
<dbReference type="InterPro" id="IPR034003">
    <property type="entry name" value="ABCG_PDR_2"/>
</dbReference>
<feature type="transmembrane region" description="Helical" evidence="9">
    <location>
        <begin position="451"/>
        <end position="468"/>
    </location>
</feature>
<keyword evidence="3" id="KW-0813">Transport</keyword>
<evidence type="ECO:0000256" key="9">
    <source>
        <dbReference type="SAM" id="Phobius"/>
    </source>
</evidence>
<feature type="transmembrane region" description="Helical" evidence="9">
    <location>
        <begin position="1206"/>
        <end position="1224"/>
    </location>
</feature>
<feature type="transmembrane region" description="Helical" evidence="9">
    <location>
        <begin position="474"/>
        <end position="499"/>
    </location>
</feature>
<evidence type="ECO:0000256" key="1">
    <source>
        <dbReference type="ARBA" id="ARBA00004141"/>
    </source>
</evidence>
<proteinExistence type="inferred from homology"/>
<feature type="transmembrane region" description="Helical" evidence="9">
    <location>
        <begin position="1330"/>
        <end position="1352"/>
    </location>
</feature>
<evidence type="ECO:0000256" key="3">
    <source>
        <dbReference type="ARBA" id="ARBA00022448"/>
    </source>
</evidence>
<dbReference type="InterPro" id="IPR003439">
    <property type="entry name" value="ABC_transporter-like_ATP-bd"/>
</dbReference>
<accession>F0W6A9</accession>
<dbReference type="InterPro" id="IPR003593">
    <property type="entry name" value="AAA+_ATPase"/>
</dbReference>
<dbReference type="Pfam" id="PF00005">
    <property type="entry name" value="ABC_tran"/>
    <property type="match status" value="2"/>
</dbReference>
<dbReference type="Pfam" id="PF01061">
    <property type="entry name" value="ABC2_membrane"/>
    <property type="match status" value="2"/>
</dbReference>
<evidence type="ECO:0000256" key="5">
    <source>
        <dbReference type="ARBA" id="ARBA00022741"/>
    </source>
</evidence>
<feature type="transmembrane region" description="Helical" evidence="9">
    <location>
        <begin position="1095"/>
        <end position="1115"/>
    </location>
</feature>
<sequence>MSAKLETEKIESNRAPLINWQDPHALYERIATKIESALGQPLPQMEVRFQNITITAKMERGKEEVGNMPTFGNAALRAVKSFCREYREVHEKVILDDVSGVLRPGSMTLVLGQPASGKSTLLKYLSGRFHHKKNVSIRGEVSYNGVANHQLTAVLPQFVSYVGQEDEHFADLTVKETLEFAQKLTAWKFPQPLTRKLQKIASENAVEALALANAMYQHYPEIVIESFGLQDCKDTKIGNGMLRGVSGGERKRVTSGEMEIGFRNVTFMDEISTGLDSAATLDIIKLQRTLARSFHKTIVIALLQPSPQVFELFDHVILLNQGHVMYQGPREKAVHYFEKLGFVRPCDRDPADFLLDIGTREQVRYQSSNFRSASLPRTPEEFAHAFRRSRYYARIQQQVCEPMNPTLRRDVEEYMEPSKPFTVSYLRELCVLTKRSWLLTIRNPALVKGRTLMIIISGLLYGTIFYQIEPTNIQVMLGVFFASTMFIALGQVAMIPTFIEARNIFYKQRDANFHRTSCFIFANTLIQMIPIVLRGLVFGSMVYWFCGLVPAFSSFVLFILVMIVAGLVFNAWFFFIAMTSSDIHIAHPFAMLSILFFALYAGFIVVRSQIPDYLLWIYWNNPISWCVRMLGINQYRNSTLDVCVYEGINYCERFGTTFGKYSLALFDVYADQKWILYGFIYLGAMYVLLTMASVFVLEYQRVDTHDYSSAPMEEVDEEDTANQVRKDSYTTLQTPMDHQDEVCLPMGHEDAAFVPVTLCFKNLYYSVPDPNSPKEDLTLLKGISGYAMPGTMTALMGSSGAGKTTLMDVIAGRKTGGKIQGDIMLNGYPASVLAIRRSTGYCEQMDIHSEASTFREALTFSAFLRQGADVSPAVKYHSVQECLDLLNLSSIADKIIRGSSVEQRKRLTIGVELAARPSVLFLDEPTSGLDARCAKVIMDGVRKVADSGRTIVCTIHQPSYEVFQLFDSLLLLKRGGEMVYFGELGQKCRTLITYFEAIPGVEKLPIHYNPASWMLECIGAGVCHGSDVDFVSYYEQSPERRYLTAILEKDGVGMPSSMVPQLHYTQKRAARAMTQMQWVIGRFFVLYWRTPTYTLTRFIIAIILALVFGLTFLGTEYQTFQQVNSGMGMFFVSTLFLSFIVTDGTMAPTFQERAAFYRERASETYNALWYFIGSSLAEIPYLFMTALMFTAIFFPMVGLTLVWKDWILFFLALFTELLLSVYMGKFIANSLPNLELAMVLNVIWSIASLLTMGFSPPAESIPAGYRWLYYILPRRYQFNTLAAIAFGQCNTPSDIGCAPLLGGPSVIGNVTVKDFVKQVFDADYDQIGRNFAVCLGATAIFLLLSLICTRFVNFQKR</sequence>
<evidence type="ECO:0000256" key="7">
    <source>
        <dbReference type="ARBA" id="ARBA00022989"/>
    </source>
</evidence>
<keyword evidence="5" id="KW-0547">Nucleotide-binding</keyword>
<reference evidence="11" key="2">
    <citation type="submission" date="2011-02" db="EMBL/GenBank/DDBJ databases">
        <authorList>
            <person name="MacLean D."/>
        </authorList>
    </citation>
    <scope>NUCLEOTIDE SEQUENCE</scope>
</reference>
<organism evidence="11">
    <name type="scientific">Albugo laibachii Nc14</name>
    <dbReference type="NCBI Taxonomy" id="890382"/>
    <lineage>
        <taxon>Eukaryota</taxon>
        <taxon>Sar</taxon>
        <taxon>Stramenopiles</taxon>
        <taxon>Oomycota</taxon>
        <taxon>Peronosporomycetes</taxon>
        <taxon>Albuginales</taxon>
        <taxon>Albuginaceae</taxon>
        <taxon>Albugo</taxon>
    </lineage>
</organism>
<evidence type="ECO:0000256" key="8">
    <source>
        <dbReference type="ARBA" id="ARBA00023136"/>
    </source>
</evidence>
<dbReference type="SMART" id="SM00382">
    <property type="entry name" value="AAA"/>
    <property type="match status" value="2"/>
</dbReference>
<gene>
    <name evidence="11" type="primary">AlNc14C24G2409</name>
    <name evidence="11" type="ORF">ALNC14_027950</name>
</gene>
<dbReference type="PROSITE" id="PS50893">
    <property type="entry name" value="ABC_TRANSPORTER_2"/>
    <property type="match status" value="2"/>
</dbReference>
<feature type="transmembrane region" description="Helical" evidence="9">
    <location>
        <begin position="520"/>
        <end position="545"/>
    </location>
</feature>
<dbReference type="InterPro" id="IPR043926">
    <property type="entry name" value="ABCG_dom"/>
</dbReference>
<dbReference type="EMBL" id="FR824069">
    <property type="protein sequence ID" value="CCA16652.1"/>
    <property type="molecule type" value="Genomic_DNA"/>
</dbReference>
<feature type="transmembrane region" description="Helical" evidence="9">
    <location>
        <begin position="1236"/>
        <end position="1255"/>
    </location>
</feature>
<dbReference type="SUPFAM" id="SSF52540">
    <property type="entry name" value="P-loop containing nucleoside triphosphate hydrolases"/>
    <property type="match status" value="2"/>
</dbReference>
<evidence type="ECO:0000256" key="4">
    <source>
        <dbReference type="ARBA" id="ARBA00022692"/>
    </source>
</evidence>
<dbReference type="FunFam" id="3.40.50.300:FF:000528">
    <property type="entry name" value="ABC transporter G family member 31"/>
    <property type="match status" value="1"/>
</dbReference>
<dbReference type="Pfam" id="PF19055">
    <property type="entry name" value="ABC2_membrane_7"/>
    <property type="match status" value="2"/>
</dbReference>
<dbReference type="GO" id="GO:0140359">
    <property type="term" value="F:ABC-type transporter activity"/>
    <property type="evidence" value="ECO:0007669"/>
    <property type="project" value="InterPro"/>
</dbReference>
<evidence type="ECO:0000256" key="2">
    <source>
        <dbReference type="ARBA" id="ARBA00006012"/>
    </source>
</evidence>
<name>F0W6A9_9STRA</name>
<dbReference type="CDD" id="cd03232">
    <property type="entry name" value="ABCG_PDR_domain2"/>
    <property type="match status" value="1"/>
</dbReference>
<feature type="transmembrane region" description="Helical" evidence="9">
    <location>
        <begin position="551"/>
        <end position="577"/>
    </location>
</feature>
<dbReference type="InterPro" id="IPR013525">
    <property type="entry name" value="ABC2_TM"/>
</dbReference>
<dbReference type="GO" id="GO:0016887">
    <property type="term" value="F:ATP hydrolysis activity"/>
    <property type="evidence" value="ECO:0007669"/>
    <property type="project" value="InterPro"/>
</dbReference>
<feature type="transmembrane region" description="Helical" evidence="9">
    <location>
        <begin position="674"/>
        <end position="697"/>
    </location>
</feature>
<dbReference type="HOGENOM" id="CLU_000604_35_3_1"/>
<evidence type="ECO:0000256" key="6">
    <source>
        <dbReference type="ARBA" id="ARBA00022840"/>
    </source>
</evidence>
<keyword evidence="8 9" id="KW-0472">Membrane</keyword>
<comment type="similarity">
    <text evidence="2">Belongs to the ABC transporter superfamily. ABCG family. PDR (TC 3.A.1.205) subfamily.</text>
</comment>